<dbReference type="Proteomes" id="UP000620124">
    <property type="component" value="Unassembled WGS sequence"/>
</dbReference>
<name>A0A8H6Y9W2_9AGAR</name>
<proteinExistence type="predicted"/>
<reference evidence="1" key="1">
    <citation type="submission" date="2020-05" db="EMBL/GenBank/DDBJ databases">
        <title>Mycena genomes resolve the evolution of fungal bioluminescence.</title>
        <authorList>
            <person name="Tsai I.J."/>
        </authorList>
    </citation>
    <scope>NUCLEOTIDE SEQUENCE</scope>
    <source>
        <strain evidence="1">CCC161011</strain>
    </source>
</reference>
<accession>A0A8H6Y9W2</accession>
<protein>
    <submittedName>
        <fullName evidence="1">Uncharacterized protein</fullName>
    </submittedName>
</protein>
<gene>
    <name evidence="1" type="ORF">MVEN_01136100</name>
</gene>
<dbReference type="OrthoDB" id="5565328at2759"/>
<evidence type="ECO:0000313" key="2">
    <source>
        <dbReference type="Proteomes" id="UP000620124"/>
    </source>
</evidence>
<keyword evidence="2" id="KW-1185">Reference proteome</keyword>
<organism evidence="1 2">
    <name type="scientific">Mycena venus</name>
    <dbReference type="NCBI Taxonomy" id="2733690"/>
    <lineage>
        <taxon>Eukaryota</taxon>
        <taxon>Fungi</taxon>
        <taxon>Dikarya</taxon>
        <taxon>Basidiomycota</taxon>
        <taxon>Agaricomycotina</taxon>
        <taxon>Agaricomycetes</taxon>
        <taxon>Agaricomycetidae</taxon>
        <taxon>Agaricales</taxon>
        <taxon>Marasmiineae</taxon>
        <taxon>Mycenaceae</taxon>
        <taxon>Mycena</taxon>
    </lineage>
</organism>
<evidence type="ECO:0000313" key="1">
    <source>
        <dbReference type="EMBL" id="KAF7354469.1"/>
    </source>
</evidence>
<dbReference type="EMBL" id="JACAZI010000008">
    <property type="protein sequence ID" value="KAF7354469.1"/>
    <property type="molecule type" value="Genomic_DNA"/>
</dbReference>
<dbReference type="AlphaFoldDB" id="A0A8H6Y9W2"/>
<comment type="caution">
    <text evidence="1">The sequence shown here is derived from an EMBL/GenBank/DDBJ whole genome shotgun (WGS) entry which is preliminary data.</text>
</comment>
<sequence length="638" mass="67473">MSGTVNGRVTCNLSLPDECRAWCALAEIGLCVLEGGFGAEPWATGVESEVEEALGKALPLAQRHPSLASYSSHLIRLSARAAPVRARQLLRPALSTLGKSFAVGNAGGSAAYYYTQLAWADHLVQRMLDPVPSPPNPALISSSSLIASKLKTTAATAINCTTLTGDLAALRATLSPLLSAAHANVVLLARVIELRALFALSRWTEIGAALERAESAAGIILAPSATVSDTALPLYTTSPFHAALVVHVLILGVVWFSYAAVTRPGQDTGAENMKVSSRFTLLYALLDAGVYNGKANGNMGLESEGVLAVPLDASVPPLYIRLTHPRVLNALAYLISAVARRNLLGPKPKRKIFVLEGLGVVEREAGRELRVPRWASAGDVRAVEVQMAKIKADLMCELISVSIMRSEFDDAERTLDAVIAHARTHGLFGGSLAHRITLLHAQLAHALGLPARAQTCYRVAVQLAREAGDVAGEVAARAGEVALLLGLRARAQAGRREQLPLAEEGACADVDDAELARMGREVAGACMGLGGALRAVGEILEGVLASAIFKAQHHFKNALSYATEYQDNHLRALILALITPHYVHTARDSASKILATCEQLAAGPGEPGKKEMEGIDAVGNAPLRLWAAELRTCGKLQI</sequence>